<dbReference type="Pfam" id="PF00535">
    <property type="entry name" value="Glycos_transf_2"/>
    <property type="match status" value="1"/>
</dbReference>
<dbReference type="PANTHER" id="PTHR48090:SF7">
    <property type="entry name" value="RFBJ PROTEIN"/>
    <property type="match status" value="1"/>
</dbReference>
<name>A0A0F9GRF8_9ZZZZ</name>
<dbReference type="InterPro" id="IPR029044">
    <property type="entry name" value="Nucleotide-diphossugar_trans"/>
</dbReference>
<dbReference type="InterPro" id="IPR050256">
    <property type="entry name" value="Glycosyltransferase_2"/>
</dbReference>
<feature type="domain" description="Glycosyltransferase 2-like" evidence="1">
    <location>
        <begin position="31"/>
        <end position="190"/>
    </location>
</feature>
<evidence type="ECO:0000259" key="1">
    <source>
        <dbReference type="Pfam" id="PF00535"/>
    </source>
</evidence>
<organism evidence="2">
    <name type="scientific">marine sediment metagenome</name>
    <dbReference type="NCBI Taxonomy" id="412755"/>
    <lineage>
        <taxon>unclassified sequences</taxon>
        <taxon>metagenomes</taxon>
        <taxon>ecological metagenomes</taxon>
    </lineage>
</organism>
<dbReference type="EMBL" id="LAZR01017220">
    <property type="protein sequence ID" value="KKM01350.1"/>
    <property type="molecule type" value="Genomic_DNA"/>
</dbReference>
<protein>
    <recommendedName>
        <fullName evidence="1">Glycosyltransferase 2-like domain-containing protein</fullName>
    </recommendedName>
</protein>
<dbReference type="PANTHER" id="PTHR48090">
    <property type="entry name" value="UNDECAPRENYL-PHOSPHATE 4-DEOXY-4-FORMAMIDO-L-ARABINOSE TRANSFERASE-RELATED"/>
    <property type="match status" value="1"/>
</dbReference>
<gene>
    <name evidence="2" type="ORF">LCGC14_1795330</name>
</gene>
<dbReference type="CDD" id="cd04179">
    <property type="entry name" value="DPM_DPG-synthase_like"/>
    <property type="match status" value="1"/>
</dbReference>
<reference evidence="2" key="1">
    <citation type="journal article" date="2015" name="Nature">
        <title>Complex archaea that bridge the gap between prokaryotes and eukaryotes.</title>
        <authorList>
            <person name="Spang A."/>
            <person name="Saw J.H."/>
            <person name="Jorgensen S.L."/>
            <person name="Zaremba-Niedzwiedzka K."/>
            <person name="Martijn J."/>
            <person name="Lind A.E."/>
            <person name="van Eijk R."/>
            <person name="Schleper C."/>
            <person name="Guy L."/>
            <person name="Ettema T.J."/>
        </authorList>
    </citation>
    <scope>NUCLEOTIDE SEQUENCE</scope>
</reference>
<proteinExistence type="predicted"/>
<dbReference type="Gene3D" id="3.90.550.10">
    <property type="entry name" value="Spore Coat Polysaccharide Biosynthesis Protein SpsA, Chain A"/>
    <property type="match status" value="1"/>
</dbReference>
<comment type="caution">
    <text evidence="2">The sequence shown here is derived from an EMBL/GenBank/DDBJ whole genome shotgun (WGS) entry which is preliminary data.</text>
</comment>
<accession>A0A0F9GRF8</accession>
<dbReference type="SUPFAM" id="SSF53448">
    <property type="entry name" value="Nucleotide-diphospho-sugar transferases"/>
    <property type="match status" value="1"/>
</dbReference>
<dbReference type="AlphaFoldDB" id="A0A0F9GRF8"/>
<feature type="non-terminal residue" evidence="2">
    <location>
        <position position="1"/>
    </location>
</feature>
<evidence type="ECO:0000313" key="2">
    <source>
        <dbReference type="EMBL" id="KKM01350.1"/>
    </source>
</evidence>
<sequence>FNEVESGLILKEIPKESKILDLGERFFKIIITIPAYNEENSIGKVLQEINLVMNRTNWYYQILVLDDGSTDNTKEIAIRNGATVVSNNINLGLAKTFQREMEICKNLNADIIVHTDGDGQYPPKYIPRMIESILDGNDLVLGSRFGNGIYSGSIGKKLGNQFFAKIFCLLFRKNVHDTTTGFRAFTKEIAQLPIKSKFTYTQEQLIRTLRGKKKIKEIPIHTRETRESRLFNSIWEYFYRAAITILKIYI</sequence>
<dbReference type="InterPro" id="IPR001173">
    <property type="entry name" value="Glyco_trans_2-like"/>
</dbReference>